<feature type="domain" description="Fumarylacetoacetase-like C-terminal" evidence="3">
    <location>
        <begin position="20"/>
        <end position="207"/>
    </location>
</feature>
<proteinExistence type="inferred from homology"/>
<evidence type="ECO:0000256" key="2">
    <source>
        <dbReference type="ARBA" id="ARBA00022723"/>
    </source>
</evidence>
<evidence type="ECO:0000313" key="6">
    <source>
        <dbReference type="Proteomes" id="UP000751190"/>
    </source>
</evidence>
<accession>A0A7R9UP76</accession>
<dbReference type="OMA" id="WNIAETI"/>
<evidence type="ECO:0000313" key="5">
    <source>
        <dbReference type="EMBL" id="KAG8464217.1"/>
    </source>
</evidence>
<reference evidence="4" key="1">
    <citation type="submission" date="2021-01" db="EMBL/GenBank/DDBJ databases">
        <authorList>
            <person name="Corre E."/>
            <person name="Pelletier E."/>
            <person name="Niang G."/>
            <person name="Scheremetjew M."/>
            <person name="Finn R."/>
            <person name="Kale V."/>
            <person name="Holt S."/>
            <person name="Cochrane G."/>
            <person name="Meng A."/>
            <person name="Brown T."/>
            <person name="Cohen L."/>
        </authorList>
    </citation>
    <scope>NUCLEOTIDE SEQUENCE</scope>
    <source>
        <strain evidence="4">RCC1537</strain>
    </source>
</reference>
<gene>
    <name evidence="5" type="ORF">KFE25_003280</name>
    <name evidence="4" type="ORF">PLUT1463_LOCUS5844</name>
</gene>
<dbReference type="EMBL" id="JAGTXO010000013">
    <property type="protein sequence ID" value="KAG8464217.1"/>
    <property type="molecule type" value="Genomic_DNA"/>
</dbReference>
<organism evidence="4">
    <name type="scientific">Diacronema lutheri</name>
    <name type="common">Unicellular marine alga</name>
    <name type="synonym">Monochrysis lutheri</name>
    <dbReference type="NCBI Taxonomy" id="2081491"/>
    <lineage>
        <taxon>Eukaryota</taxon>
        <taxon>Haptista</taxon>
        <taxon>Haptophyta</taxon>
        <taxon>Pavlovophyceae</taxon>
        <taxon>Pavlovales</taxon>
        <taxon>Pavlovaceae</taxon>
        <taxon>Diacronema</taxon>
    </lineage>
</organism>
<dbReference type="InterPro" id="IPR036663">
    <property type="entry name" value="Fumarylacetoacetase_C_sf"/>
</dbReference>
<protein>
    <recommendedName>
        <fullName evidence="3">Fumarylacetoacetase-like C-terminal domain-containing protein</fullName>
    </recommendedName>
</protein>
<dbReference type="OrthoDB" id="411064at2759"/>
<dbReference type="GO" id="GO:0018773">
    <property type="term" value="F:acetylpyruvate hydrolase activity"/>
    <property type="evidence" value="ECO:0007669"/>
    <property type="project" value="TreeGrafter"/>
</dbReference>
<dbReference type="PANTHER" id="PTHR11820">
    <property type="entry name" value="ACYLPYRUVASE"/>
    <property type="match status" value="1"/>
</dbReference>
<evidence type="ECO:0000256" key="1">
    <source>
        <dbReference type="ARBA" id="ARBA00010211"/>
    </source>
</evidence>
<keyword evidence="6" id="KW-1185">Reference proteome</keyword>
<evidence type="ECO:0000313" key="4">
    <source>
        <dbReference type="EMBL" id="CAD8271530.1"/>
    </source>
</evidence>
<comment type="similarity">
    <text evidence="1">Belongs to the FAH family.</text>
</comment>
<evidence type="ECO:0000259" key="3">
    <source>
        <dbReference type="Pfam" id="PF01557"/>
    </source>
</evidence>
<keyword evidence="2" id="KW-0479">Metal-binding</keyword>
<dbReference type="InterPro" id="IPR011234">
    <property type="entry name" value="Fumarylacetoacetase-like_C"/>
</dbReference>
<dbReference type="EMBL" id="HBEB01009054">
    <property type="protein sequence ID" value="CAD8271530.1"/>
    <property type="molecule type" value="Transcribed_RNA"/>
</dbReference>
<dbReference type="PANTHER" id="PTHR11820:SF7">
    <property type="entry name" value="ACYLPYRUVASE FAHD1, MITOCHONDRIAL"/>
    <property type="match status" value="1"/>
</dbReference>
<reference evidence="5" key="2">
    <citation type="submission" date="2021-05" db="EMBL/GenBank/DDBJ databases">
        <title>The genome of the haptophyte Pavlova lutheri (Diacronema luteri, Pavlovales) - a model for lipid biosynthesis in eukaryotic algae.</title>
        <authorList>
            <person name="Hulatt C.J."/>
            <person name="Posewitz M.C."/>
        </authorList>
    </citation>
    <scope>NUCLEOTIDE SEQUENCE</scope>
    <source>
        <strain evidence="5">NIVA-4/92</strain>
    </source>
</reference>
<dbReference type="Gene3D" id="3.90.850.10">
    <property type="entry name" value="Fumarylacetoacetase-like, C-terminal domain"/>
    <property type="match status" value="1"/>
</dbReference>
<dbReference type="AlphaFoldDB" id="A0A7R9UP76"/>
<dbReference type="Proteomes" id="UP000751190">
    <property type="component" value="Unassembled WGS sequence"/>
</dbReference>
<dbReference type="SUPFAM" id="SSF56529">
    <property type="entry name" value="FAH"/>
    <property type="match status" value="1"/>
</dbReference>
<dbReference type="Pfam" id="PF01557">
    <property type="entry name" value="FAA_hydrolase"/>
    <property type="match status" value="1"/>
</dbReference>
<dbReference type="GO" id="GO:0046872">
    <property type="term" value="F:metal ion binding"/>
    <property type="evidence" value="ECO:0007669"/>
    <property type="project" value="UniProtKB-KW"/>
</dbReference>
<sequence>MAGPSVRYVDSVARVAVSNVWCVGRNFHKHALELGNDVPSQPLVFLKATSSLRALAAGPLAHGSEEFHHEAECVLLVGATVPLGGLPRDELLRCVHGVGLGLDLTRRGLQSELKKQGLPWLMAKSFAGAAPVSDFVAEFDLSAIEYSLEVNGKRRQRARFADMIFDVPRLLAHIASTHELLPGDIVFTGTPEGVGPIRRGDRFRLAFENGASGVFDGQL</sequence>
<name>A0A7R9UP76_DIALT</name>